<keyword evidence="3" id="KW-1185">Reference proteome</keyword>
<evidence type="ECO:0000313" key="3">
    <source>
        <dbReference type="Proteomes" id="UP000194360"/>
    </source>
</evidence>
<feature type="domain" description="DUF6879" evidence="1">
    <location>
        <begin position="31"/>
        <end position="181"/>
    </location>
</feature>
<dbReference type="InterPro" id="IPR049244">
    <property type="entry name" value="DUF6879"/>
</dbReference>
<proteinExistence type="predicted"/>
<sequence>MSELLKGATLTAAIADRLYDRGGRPVPGAGVFRMELLPAYAVASDGGDFGRYLEGEAEPDWERKRPFMARLEQRRDDGLYQRRVRILSAMLSDYERFECDWAYRLNVPCGEDIRVLHRGEHDVPSLLGFDYWLVNDSTVLRMHYANDGKFQGAQEAPELLRVCRREARHTFREAEPFLQWWERHPEIAARRKVT</sequence>
<comment type="caution">
    <text evidence="2">The sequence shown here is derived from an EMBL/GenBank/DDBJ whole genome shotgun (WGS) entry which is preliminary data.</text>
</comment>
<protein>
    <recommendedName>
        <fullName evidence="1">DUF6879 domain-containing protein</fullName>
    </recommendedName>
</protein>
<accession>A0A1Y2ML21</accession>
<dbReference type="RefSeq" id="WP_125911726.1">
    <property type="nucleotide sequence ID" value="NZ_AP018921.1"/>
</dbReference>
<gene>
    <name evidence="2" type="ORF">BG845_05667</name>
</gene>
<name>A0A1Y2ML21_PSEAH</name>
<dbReference type="OrthoDB" id="3821358at2"/>
<evidence type="ECO:0000259" key="1">
    <source>
        <dbReference type="Pfam" id="PF21806"/>
    </source>
</evidence>
<dbReference type="EMBL" id="MIGB01000044">
    <property type="protein sequence ID" value="OSY35986.1"/>
    <property type="molecule type" value="Genomic_DNA"/>
</dbReference>
<dbReference type="Proteomes" id="UP000194360">
    <property type="component" value="Unassembled WGS sequence"/>
</dbReference>
<organism evidence="2 3">
    <name type="scientific">Pseudonocardia autotrophica</name>
    <name type="common">Amycolata autotrophica</name>
    <name type="synonym">Nocardia autotrophica</name>
    <dbReference type="NCBI Taxonomy" id="2074"/>
    <lineage>
        <taxon>Bacteria</taxon>
        <taxon>Bacillati</taxon>
        <taxon>Actinomycetota</taxon>
        <taxon>Actinomycetes</taxon>
        <taxon>Pseudonocardiales</taxon>
        <taxon>Pseudonocardiaceae</taxon>
        <taxon>Pseudonocardia</taxon>
    </lineage>
</organism>
<evidence type="ECO:0000313" key="2">
    <source>
        <dbReference type="EMBL" id="OSY35986.1"/>
    </source>
</evidence>
<dbReference type="AlphaFoldDB" id="A0A1Y2ML21"/>
<dbReference type="Pfam" id="PF21806">
    <property type="entry name" value="DUF6879"/>
    <property type="match status" value="1"/>
</dbReference>
<reference evidence="2 3" key="1">
    <citation type="submission" date="2016-09" db="EMBL/GenBank/DDBJ databases">
        <title>Pseudonocardia autotrophica DSM535, a candidate organism with high potential of specific P450 cytochromes.</title>
        <authorList>
            <person name="Grumaz C."/>
            <person name="Vainshtein Y."/>
            <person name="Kirstahler P."/>
            <person name="Sohn K."/>
        </authorList>
    </citation>
    <scope>NUCLEOTIDE SEQUENCE [LARGE SCALE GENOMIC DNA]</scope>
    <source>
        <strain evidence="2 3">DSM 535</strain>
    </source>
</reference>
<dbReference type="STRING" id="2074.BG845_05667"/>